<reference evidence="2 3" key="1">
    <citation type="submission" date="2021-03" db="EMBL/GenBank/DDBJ databases">
        <title>Fibrella sp. HMF5036 genome sequencing and assembly.</title>
        <authorList>
            <person name="Kang H."/>
            <person name="Kim H."/>
            <person name="Bae S."/>
            <person name="Joh K."/>
        </authorList>
    </citation>
    <scope>NUCLEOTIDE SEQUENCE [LARGE SCALE GENOMIC DNA]</scope>
    <source>
        <strain evidence="2 3">HMF5036</strain>
    </source>
</reference>
<dbReference type="EMBL" id="JAFMYU010000002">
    <property type="protein sequence ID" value="MBO0929888.1"/>
    <property type="molecule type" value="Genomic_DNA"/>
</dbReference>
<dbReference type="RefSeq" id="WP_207333860.1">
    <property type="nucleotide sequence ID" value="NZ_JAFMYU010000002.1"/>
</dbReference>
<protein>
    <submittedName>
        <fullName evidence="2">PorP/SprF family type IX secretion system membrane protein</fullName>
    </submittedName>
</protein>
<feature type="signal peptide" evidence="1">
    <location>
        <begin position="1"/>
        <end position="19"/>
    </location>
</feature>
<evidence type="ECO:0000256" key="1">
    <source>
        <dbReference type="SAM" id="SignalP"/>
    </source>
</evidence>
<keyword evidence="1" id="KW-0732">Signal</keyword>
<dbReference type="InterPro" id="IPR019861">
    <property type="entry name" value="PorP/SprF_Bacteroidetes"/>
</dbReference>
<dbReference type="NCBIfam" id="TIGR03519">
    <property type="entry name" value="T9SS_PorP_fam"/>
    <property type="match status" value="1"/>
</dbReference>
<keyword evidence="3" id="KW-1185">Reference proteome</keyword>
<gene>
    <name evidence="2" type="ORF">J2I48_02735</name>
</gene>
<evidence type="ECO:0000313" key="2">
    <source>
        <dbReference type="EMBL" id="MBO0929888.1"/>
    </source>
</evidence>
<accession>A0A939JY19</accession>
<feature type="chain" id="PRO_5037933572" evidence="1">
    <location>
        <begin position="20"/>
        <end position="352"/>
    </location>
</feature>
<dbReference type="Pfam" id="PF11751">
    <property type="entry name" value="PorP_SprF"/>
    <property type="match status" value="1"/>
</dbReference>
<evidence type="ECO:0000313" key="3">
    <source>
        <dbReference type="Proteomes" id="UP000664795"/>
    </source>
</evidence>
<sequence length="352" mass="38270">MPLLYRLGCLCLFGLNAYAQDPQFSQYYALPLYLNPAYAGYGNGIRANAIYRNQWRDLGQYNTFAASADVPYACGRLKLGGGVLLMNDRQSSTVETLNGGITLVPAVLEGDQYSARLGVYLGAGQRSYRRDGLTFMDQLTTTGTLNPTQDPFATASLSRAFFDVGVGGLIDFSFTDSDEDDKDASKYGDMDWIGISVSHINQPRIEMGAGVPTYRLPMHISLHAGSRLGFGAWSVTPLANFRMQGSLRQLDFGVYTGYYQFVLGLLYRGVPLSRQLVGQPTQDALVALVGIQSNGFSVGFSYDATISGLTGYTGNSFEFSLRLRLTDFIPGCPDGKGKPNGKGARKQLSCPQ</sequence>
<dbReference type="AlphaFoldDB" id="A0A939JY19"/>
<organism evidence="2 3">
    <name type="scientific">Fibrella aquatilis</name>
    <dbReference type="NCBI Taxonomy" id="2817059"/>
    <lineage>
        <taxon>Bacteria</taxon>
        <taxon>Pseudomonadati</taxon>
        <taxon>Bacteroidota</taxon>
        <taxon>Cytophagia</taxon>
        <taxon>Cytophagales</taxon>
        <taxon>Spirosomataceae</taxon>
        <taxon>Fibrella</taxon>
    </lineage>
</organism>
<name>A0A939JY19_9BACT</name>
<proteinExistence type="predicted"/>
<dbReference type="Proteomes" id="UP000664795">
    <property type="component" value="Unassembled WGS sequence"/>
</dbReference>
<comment type="caution">
    <text evidence="2">The sequence shown here is derived from an EMBL/GenBank/DDBJ whole genome shotgun (WGS) entry which is preliminary data.</text>
</comment>